<dbReference type="EMBL" id="CXWC01000010">
    <property type="protein sequence ID" value="CTQ70878.1"/>
    <property type="molecule type" value="Genomic_DNA"/>
</dbReference>
<gene>
    <name evidence="3" type="primary">tlpA_2</name>
    <name evidence="3" type="ORF">LA5096_02699</name>
</gene>
<dbReference type="SUPFAM" id="SSF52833">
    <property type="entry name" value="Thioredoxin-like"/>
    <property type="match status" value="1"/>
</dbReference>
<accession>A0A0M7A722</accession>
<keyword evidence="1" id="KW-0676">Redox-active center</keyword>
<dbReference type="CDD" id="cd02966">
    <property type="entry name" value="TlpA_like_family"/>
    <property type="match status" value="1"/>
</dbReference>
<dbReference type="PROSITE" id="PS51352">
    <property type="entry name" value="THIOREDOXIN_2"/>
    <property type="match status" value="1"/>
</dbReference>
<protein>
    <submittedName>
        <fullName evidence="3">Cytochrome c biogenesis protein TlpA</fullName>
    </submittedName>
</protein>
<dbReference type="PROSITE" id="PS00194">
    <property type="entry name" value="THIOREDOXIN_1"/>
    <property type="match status" value="1"/>
</dbReference>
<dbReference type="GeneID" id="97670071"/>
<reference evidence="4" key="1">
    <citation type="submission" date="2015-07" db="EMBL/GenBank/DDBJ databases">
        <authorList>
            <person name="Rodrigo-Torres Lidia"/>
            <person name="Arahal R.David."/>
        </authorList>
    </citation>
    <scope>NUCLEOTIDE SEQUENCE [LARGE SCALE GENOMIC DNA]</scope>
    <source>
        <strain evidence="4">CECT 5096</strain>
    </source>
</reference>
<dbReference type="AlphaFoldDB" id="A0A0M7A722"/>
<evidence type="ECO:0000259" key="2">
    <source>
        <dbReference type="PROSITE" id="PS51352"/>
    </source>
</evidence>
<dbReference type="GO" id="GO:0016209">
    <property type="term" value="F:antioxidant activity"/>
    <property type="evidence" value="ECO:0007669"/>
    <property type="project" value="InterPro"/>
</dbReference>
<dbReference type="InterPro" id="IPR036249">
    <property type="entry name" value="Thioredoxin-like_sf"/>
</dbReference>
<dbReference type="InterPro" id="IPR017937">
    <property type="entry name" value="Thioredoxin_CS"/>
</dbReference>
<dbReference type="GO" id="GO:0015036">
    <property type="term" value="F:disulfide oxidoreductase activity"/>
    <property type="evidence" value="ECO:0007669"/>
    <property type="project" value="UniProtKB-ARBA"/>
</dbReference>
<dbReference type="PANTHER" id="PTHR42852">
    <property type="entry name" value="THIOL:DISULFIDE INTERCHANGE PROTEIN DSBE"/>
    <property type="match status" value="1"/>
</dbReference>
<dbReference type="STRING" id="311410.LA5095_01444"/>
<dbReference type="RefSeq" id="WP_055113466.1">
    <property type="nucleotide sequence ID" value="NZ_CXWA01000001.1"/>
</dbReference>
<dbReference type="PANTHER" id="PTHR42852:SF17">
    <property type="entry name" value="THIOREDOXIN-LIKE PROTEIN HI_1115"/>
    <property type="match status" value="1"/>
</dbReference>
<dbReference type="InterPro" id="IPR050553">
    <property type="entry name" value="Thioredoxin_ResA/DsbE_sf"/>
</dbReference>
<proteinExistence type="predicted"/>
<evidence type="ECO:0000313" key="4">
    <source>
        <dbReference type="Proteomes" id="UP000049983"/>
    </source>
</evidence>
<evidence type="ECO:0000313" key="3">
    <source>
        <dbReference type="EMBL" id="CTQ70878.1"/>
    </source>
</evidence>
<dbReference type="Proteomes" id="UP000049983">
    <property type="component" value="Unassembled WGS sequence"/>
</dbReference>
<name>A0A0M7A722_9HYPH</name>
<dbReference type="Pfam" id="PF00578">
    <property type="entry name" value="AhpC-TSA"/>
    <property type="match status" value="1"/>
</dbReference>
<dbReference type="Gene3D" id="3.40.30.10">
    <property type="entry name" value="Glutaredoxin"/>
    <property type="match status" value="1"/>
</dbReference>
<sequence length="180" mass="19623">MIRLNRREILVGSAAVAVAGTPAFAQETDFRSLGLAEPAFTVDAELNIPDLAGKVHQLEDYRGKTVVVSFWATWCPPCRKEMPTLARLGQQLGTDDYAVLAVNIGDRQDKIEAFLGEIEHDGMSILLDNDKEMPAKWFLRGLPVTYIIDPQGKVALGAIGERVWDAPEMVSGIRAVGGTT</sequence>
<organism evidence="3 4">
    <name type="scientific">Roseibium album</name>
    <dbReference type="NCBI Taxonomy" id="311410"/>
    <lineage>
        <taxon>Bacteria</taxon>
        <taxon>Pseudomonadati</taxon>
        <taxon>Pseudomonadota</taxon>
        <taxon>Alphaproteobacteria</taxon>
        <taxon>Hyphomicrobiales</taxon>
        <taxon>Stappiaceae</taxon>
        <taxon>Roseibium</taxon>
    </lineage>
</organism>
<dbReference type="InterPro" id="IPR013766">
    <property type="entry name" value="Thioredoxin_domain"/>
</dbReference>
<dbReference type="InterPro" id="IPR000866">
    <property type="entry name" value="AhpC/TSA"/>
</dbReference>
<feature type="domain" description="Thioredoxin" evidence="2">
    <location>
        <begin position="31"/>
        <end position="178"/>
    </location>
</feature>
<keyword evidence="4" id="KW-1185">Reference proteome</keyword>
<dbReference type="OrthoDB" id="9799347at2"/>
<evidence type="ECO:0000256" key="1">
    <source>
        <dbReference type="ARBA" id="ARBA00023284"/>
    </source>
</evidence>